<reference evidence="3 4" key="1">
    <citation type="submission" date="2016-12" db="EMBL/GenBank/DDBJ databases">
        <title>Diversity of luminous bacteria.</title>
        <authorList>
            <person name="Yoshizawa S."/>
            <person name="Kogure K."/>
        </authorList>
    </citation>
    <scope>NUCLEOTIDE SEQUENCE [LARGE SCALE GENOMIC DNA]</scope>
    <source>
        <strain evidence="3 4">SA4-48</strain>
    </source>
</reference>
<evidence type="ECO:0008006" key="5">
    <source>
        <dbReference type="Google" id="ProtNLM"/>
    </source>
</evidence>
<dbReference type="AlphaFoldDB" id="A0A2S7UXJ7"/>
<feature type="domain" description="XdhC- CoxI" evidence="1">
    <location>
        <begin position="21"/>
        <end position="78"/>
    </location>
</feature>
<dbReference type="InterPro" id="IPR027051">
    <property type="entry name" value="XdhC_Rossmann_dom"/>
</dbReference>
<protein>
    <recommendedName>
        <fullName evidence="5">Xanthine dehydrogenase</fullName>
    </recommendedName>
</protein>
<feature type="domain" description="XdhC Rossmann" evidence="2">
    <location>
        <begin position="176"/>
        <end position="314"/>
    </location>
</feature>
<dbReference type="PANTHER" id="PTHR30388:SF4">
    <property type="entry name" value="MOLYBDENUM COFACTOR INSERTION CHAPERONE PAOD"/>
    <property type="match status" value="1"/>
</dbReference>
<dbReference type="RefSeq" id="WP_105052986.1">
    <property type="nucleotide sequence ID" value="NZ_BMYG01000001.1"/>
</dbReference>
<evidence type="ECO:0000259" key="2">
    <source>
        <dbReference type="Pfam" id="PF13478"/>
    </source>
</evidence>
<evidence type="ECO:0000259" key="1">
    <source>
        <dbReference type="Pfam" id="PF02625"/>
    </source>
</evidence>
<dbReference type="Proteomes" id="UP000239007">
    <property type="component" value="Unassembled WGS sequence"/>
</dbReference>
<evidence type="ECO:0000313" key="4">
    <source>
        <dbReference type="Proteomes" id="UP000239007"/>
    </source>
</evidence>
<dbReference type="Pfam" id="PF13478">
    <property type="entry name" value="XdhC_C"/>
    <property type="match status" value="1"/>
</dbReference>
<gene>
    <name evidence="3" type="ORF">BTO11_12945</name>
</gene>
<accession>A0A2S7UXJ7</accession>
<dbReference type="InterPro" id="IPR003777">
    <property type="entry name" value="XdhC_CoxI"/>
</dbReference>
<comment type="caution">
    <text evidence="3">The sequence shown here is derived from an EMBL/GenBank/DDBJ whole genome shotgun (WGS) entry which is preliminary data.</text>
</comment>
<name>A0A2S7UXJ7_9GAMM</name>
<dbReference type="InterPro" id="IPR052698">
    <property type="entry name" value="MoCofactor_Util/Proc"/>
</dbReference>
<keyword evidence="4" id="KW-1185">Reference proteome</keyword>
<dbReference type="Gene3D" id="3.40.50.720">
    <property type="entry name" value="NAD(P)-binding Rossmann-like Domain"/>
    <property type="match status" value="1"/>
</dbReference>
<dbReference type="PANTHER" id="PTHR30388">
    <property type="entry name" value="ALDEHYDE OXIDOREDUCTASE MOLYBDENUM COFACTOR ASSEMBLY PROTEIN"/>
    <property type="match status" value="1"/>
</dbReference>
<sequence>MQLANTLDTHDVLSAWQSHRHNSTWAMAIIVDCQGHSYRKRGAFSLINQDGEQLGILSGGCLEADIRLMARKCISLNKVLTKEYDGRDETDASYQMGCGGIVWVKFIPLNDANNHLNLIEVLEYLEQRESVRYGLDHGLDNQSHHNNQNQPTDIRSYVNSHHDAQLNIEITTKIHLLICGGGKDATPVCQFAKQLGWQVSVWDPRAAYANKNDLASADTILKEPHSVLPDFAAKQKVNFAVLMSHNVGLDAQALNTLANSDIKHIALLGPKKRFEDVVAACGLDRSNIKPTLSGPAGLDIGGDLPTSIALSIVAKFHGIAFNKF</sequence>
<evidence type="ECO:0000313" key="3">
    <source>
        <dbReference type="EMBL" id="PQJ54468.1"/>
    </source>
</evidence>
<dbReference type="Pfam" id="PF02625">
    <property type="entry name" value="XdhC_CoxI"/>
    <property type="match status" value="1"/>
</dbReference>
<dbReference type="OrthoDB" id="9815497at2"/>
<dbReference type="EMBL" id="MSCH01000003">
    <property type="protein sequence ID" value="PQJ54468.1"/>
    <property type="molecule type" value="Genomic_DNA"/>
</dbReference>
<proteinExistence type="predicted"/>
<organism evidence="3 4">
    <name type="scientific">Psychrosphaera saromensis</name>
    <dbReference type="NCBI Taxonomy" id="716813"/>
    <lineage>
        <taxon>Bacteria</taxon>
        <taxon>Pseudomonadati</taxon>
        <taxon>Pseudomonadota</taxon>
        <taxon>Gammaproteobacteria</taxon>
        <taxon>Alteromonadales</taxon>
        <taxon>Pseudoalteromonadaceae</taxon>
        <taxon>Psychrosphaera</taxon>
    </lineage>
</organism>